<evidence type="ECO:0000313" key="1">
    <source>
        <dbReference type="EMBL" id="OLY82618.1"/>
    </source>
</evidence>
<gene>
    <name evidence="1" type="ORF">AYI68_g3256</name>
</gene>
<dbReference type="EMBL" id="LSSL01001376">
    <property type="protein sequence ID" value="OLY82618.1"/>
    <property type="molecule type" value="Genomic_DNA"/>
</dbReference>
<proteinExistence type="predicted"/>
<name>A0A1R0H0G5_9FUNG</name>
<protein>
    <submittedName>
        <fullName evidence="1">Uncharacterized protein</fullName>
    </submittedName>
</protein>
<reference evidence="1 2" key="1">
    <citation type="journal article" date="2016" name="Mol. Biol. Evol.">
        <title>Genome-Wide Survey of Gut Fungi (Harpellales) Reveals the First Horizontally Transferred Ubiquitin Gene from a Mosquito Host.</title>
        <authorList>
            <person name="Wang Y."/>
            <person name="White M.M."/>
            <person name="Kvist S."/>
            <person name="Moncalvo J.M."/>
        </authorList>
    </citation>
    <scope>NUCLEOTIDE SEQUENCE [LARGE SCALE GENOMIC DNA]</scope>
    <source>
        <strain evidence="1 2">ALG-7-W6</strain>
    </source>
</reference>
<organism evidence="1 2">
    <name type="scientific">Smittium mucronatum</name>
    <dbReference type="NCBI Taxonomy" id="133383"/>
    <lineage>
        <taxon>Eukaryota</taxon>
        <taxon>Fungi</taxon>
        <taxon>Fungi incertae sedis</taxon>
        <taxon>Zoopagomycota</taxon>
        <taxon>Kickxellomycotina</taxon>
        <taxon>Harpellomycetes</taxon>
        <taxon>Harpellales</taxon>
        <taxon>Legeriomycetaceae</taxon>
        <taxon>Smittium</taxon>
    </lineage>
</organism>
<keyword evidence="2" id="KW-1185">Reference proteome</keyword>
<evidence type="ECO:0000313" key="2">
    <source>
        <dbReference type="Proteomes" id="UP000187455"/>
    </source>
</evidence>
<accession>A0A1R0H0G5</accession>
<comment type="caution">
    <text evidence="1">The sequence shown here is derived from an EMBL/GenBank/DDBJ whole genome shotgun (WGS) entry which is preliminary data.</text>
</comment>
<dbReference type="OrthoDB" id="10546938at2759"/>
<sequence>MTILLYQSELVRLKSCTIKPSRIRAAKSKCLSYALSIADNYNFKCEKVPEKYWSTTITPWNLYCAVILINHNFNFPQHRLNSNDPRPYEKFIKNMFNSAKHYQIVQSIHGFILHLYSVKQTQFLKYKKTMHKFIHLMVAYGLFENDVYPWIVPRYATFIKFICCFESNYTSIDVRNYLFLSDEIESSAESCSG</sequence>
<dbReference type="Proteomes" id="UP000187455">
    <property type="component" value="Unassembled WGS sequence"/>
</dbReference>
<dbReference type="AlphaFoldDB" id="A0A1R0H0G5"/>